<dbReference type="PANTHER" id="PTHR42648:SF18">
    <property type="entry name" value="RETROTRANSPOSON, UNCLASSIFIED-LIKE PROTEIN"/>
    <property type="match status" value="1"/>
</dbReference>
<name>A0AAV3RX29_LITER</name>
<organism evidence="3 4">
    <name type="scientific">Lithospermum erythrorhizon</name>
    <name type="common">Purple gromwell</name>
    <name type="synonym">Lithospermum officinale var. erythrorhizon</name>
    <dbReference type="NCBI Taxonomy" id="34254"/>
    <lineage>
        <taxon>Eukaryota</taxon>
        <taxon>Viridiplantae</taxon>
        <taxon>Streptophyta</taxon>
        <taxon>Embryophyta</taxon>
        <taxon>Tracheophyta</taxon>
        <taxon>Spermatophyta</taxon>
        <taxon>Magnoliopsida</taxon>
        <taxon>eudicotyledons</taxon>
        <taxon>Gunneridae</taxon>
        <taxon>Pentapetalae</taxon>
        <taxon>asterids</taxon>
        <taxon>lamiids</taxon>
        <taxon>Boraginales</taxon>
        <taxon>Boraginaceae</taxon>
        <taxon>Boraginoideae</taxon>
        <taxon>Lithospermeae</taxon>
        <taxon>Lithospermum</taxon>
    </lineage>
</organism>
<dbReference type="PROSITE" id="PS50994">
    <property type="entry name" value="INTEGRASE"/>
    <property type="match status" value="1"/>
</dbReference>
<dbReference type="GO" id="GO:0015074">
    <property type="term" value="P:DNA integration"/>
    <property type="evidence" value="ECO:0007669"/>
    <property type="project" value="InterPro"/>
</dbReference>
<dbReference type="AlphaFoldDB" id="A0AAV3RX29"/>
<proteinExistence type="predicted"/>
<feature type="region of interest" description="Disordered" evidence="1">
    <location>
        <begin position="271"/>
        <end position="312"/>
    </location>
</feature>
<keyword evidence="4" id="KW-1185">Reference proteome</keyword>
<evidence type="ECO:0000259" key="2">
    <source>
        <dbReference type="PROSITE" id="PS50994"/>
    </source>
</evidence>
<sequence length="327" mass="37741">MKKNRMFTICTRTEHSGEAKKNILQLVHADLCGPIAPQSNSGKRYFLSLIDDFSRKGWIYLLTYKSKALDHFKVFKSMVEKETDIKLKCFRTDRGGEFNYAEFNKFIKEHGIRRQLTNAYTPQQNGVAERRNRTILNMVRSLLAAKKMPKIFWPEVVVWTCHILNRCPTLSVKDVTIQEAWSSVKPSVDHLRVWGCLAHTHVPKQSRDKLDKRSVIFIFLGVCSNTKGYRLYNIETKKVLISRDVIFEEYKHWEWGTDHKHQIEDELECEGQAAEPAQVQNEDDQPGDHQPEEHVSNDGSNGGNTTESNESVEDLSILLRLKAFSSV</sequence>
<dbReference type="GO" id="GO:0003676">
    <property type="term" value="F:nucleic acid binding"/>
    <property type="evidence" value="ECO:0007669"/>
    <property type="project" value="InterPro"/>
</dbReference>
<dbReference type="InterPro" id="IPR039537">
    <property type="entry name" value="Retrotran_Ty1/copia-like"/>
</dbReference>
<dbReference type="Proteomes" id="UP001454036">
    <property type="component" value="Unassembled WGS sequence"/>
</dbReference>
<dbReference type="InterPro" id="IPR057670">
    <property type="entry name" value="SH3_retrovirus"/>
</dbReference>
<dbReference type="Gene3D" id="3.30.420.10">
    <property type="entry name" value="Ribonuclease H-like superfamily/Ribonuclease H"/>
    <property type="match status" value="1"/>
</dbReference>
<dbReference type="SUPFAM" id="SSF53098">
    <property type="entry name" value="Ribonuclease H-like"/>
    <property type="match status" value="1"/>
</dbReference>
<evidence type="ECO:0000313" key="4">
    <source>
        <dbReference type="Proteomes" id="UP001454036"/>
    </source>
</evidence>
<protein>
    <recommendedName>
        <fullName evidence="2">Integrase catalytic domain-containing protein</fullName>
    </recommendedName>
</protein>
<dbReference type="EMBL" id="BAABME010012340">
    <property type="protein sequence ID" value="GAA0184999.1"/>
    <property type="molecule type" value="Genomic_DNA"/>
</dbReference>
<dbReference type="Pfam" id="PF25597">
    <property type="entry name" value="SH3_retrovirus"/>
    <property type="match status" value="1"/>
</dbReference>
<feature type="domain" description="Integrase catalytic" evidence="2">
    <location>
        <begin position="16"/>
        <end position="185"/>
    </location>
</feature>
<gene>
    <name evidence="3" type="ORF">LIER_32287</name>
</gene>
<feature type="compositionally biased region" description="Basic and acidic residues" evidence="1">
    <location>
        <begin position="286"/>
        <end position="296"/>
    </location>
</feature>
<reference evidence="3 4" key="1">
    <citation type="submission" date="2024-01" db="EMBL/GenBank/DDBJ databases">
        <title>The complete chloroplast genome sequence of Lithospermum erythrorhizon: insights into the phylogenetic relationship among Boraginaceae species and the maternal lineages of purple gromwells.</title>
        <authorList>
            <person name="Okada T."/>
            <person name="Watanabe K."/>
        </authorList>
    </citation>
    <scope>NUCLEOTIDE SEQUENCE [LARGE SCALE GENOMIC DNA]</scope>
</reference>
<dbReference type="Pfam" id="PF00665">
    <property type="entry name" value="rve"/>
    <property type="match status" value="1"/>
</dbReference>
<dbReference type="InterPro" id="IPR001584">
    <property type="entry name" value="Integrase_cat-core"/>
</dbReference>
<accession>A0AAV3RX29</accession>
<dbReference type="InterPro" id="IPR036397">
    <property type="entry name" value="RNaseH_sf"/>
</dbReference>
<dbReference type="PANTHER" id="PTHR42648">
    <property type="entry name" value="TRANSPOSASE, PUTATIVE-RELATED"/>
    <property type="match status" value="1"/>
</dbReference>
<comment type="caution">
    <text evidence="3">The sequence shown here is derived from an EMBL/GenBank/DDBJ whole genome shotgun (WGS) entry which is preliminary data.</text>
</comment>
<dbReference type="InterPro" id="IPR012337">
    <property type="entry name" value="RNaseH-like_sf"/>
</dbReference>
<evidence type="ECO:0000313" key="3">
    <source>
        <dbReference type="EMBL" id="GAA0184999.1"/>
    </source>
</evidence>
<feature type="compositionally biased region" description="Polar residues" evidence="1">
    <location>
        <begin position="297"/>
        <end position="309"/>
    </location>
</feature>
<evidence type="ECO:0000256" key="1">
    <source>
        <dbReference type="SAM" id="MobiDB-lite"/>
    </source>
</evidence>